<dbReference type="OrthoDB" id="9804700at2"/>
<keyword evidence="5 6" id="KW-0472">Membrane</keyword>
<feature type="transmembrane region" description="Helical" evidence="6">
    <location>
        <begin position="123"/>
        <end position="142"/>
    </location>
</feature>
<dbReference type="InterPro" id="IPR050367">
    <property type="entry name" value="APC_superfamily"/>
</dbReference>
<feature type="transmembrane region" description="Helical" evidence="6">
    <location>
        <begin position="40"/>
        <end position="61"/>
    </location>
</feature>
<feature type="transmembrane region" description="Helical" evidence="6">
    <location>
        <begin position="272"/>
        <end position="294"/>
    </location>
</feature>
<proteinExistence type="predicted"/>
<feature type="transmembrane region" description="Helical" evidence="6">
    <location>
        <begin position="401"/>
        <end position="418"/>
    </location>
</feature>
<evidence type="ECO:0000256" key="5">
    <source>
        <dbReference type="ARBA" id="ARBA00023136"/>
    </source>
</evidence>
<dbReference type="AlphaFoldDB" id="A0A1I4EBX4"/>
<dbReference type="GO" id="GO:0005886">
    <property type="term" value="C:plasma membrane"/>
    <property type="evidence" value="ECO:0007669"/>
    <property type="project" value="UniProtKB-SubCell"/>
</dbReference>
<comment type="subcellular location">
    <subcellularLocation>
        <location evidence="1">Cell membrane</location>
        <topology evidence="1">Multi-pass membrane protein</topology>
    </subcellularLocation>
</comment>
<keyword evidence="8" id="KW-1185">Reference proteome</keyword>
<dbReference type="Pfam" id="PF13520">
    <property type="entry name" value="AA_permease_2"/>
    <property type="match status" value="1"/>
</dbReference>
<dbReference type="PANTHER" id="PTHR42770">
    <property type="entry name" value="AMINO ACID TRANSPORTER-RELATED"/>
    <property type="match status" value="1"/>
</dbReference>
<dbReference type="InParanoid" id="A0A1I4EBX4"/>
<dbReference type="EMBL" id="FOSW01000005">
    <property type="protein sequence ID" value="SFL01886.1"/>
    <property type="molecule type" value="Genomic_DNA"/>
</dbReference>
<evidence type="ECO:0000256" key="6">
    <source>
        <dbReference type="SAM" id="Phobius"/>
    </source>
</evidence>
<dbReference type="PANTHER" id="PTHR42770:SF11">
    <property type="entry name" value="INNER MEMBRANE TRANSPORT PROTEIN YBAT"/>
    <property type="match status" value="1"/>
</dbReference>
<dbReference type="STRING" id="504800.SAMN04488085_105293"/>
<sequence>MTSPETKYLTVRQAAFIGVGAMVGAGIFALLGAAGEVAGAAVWLSFLIAGVIAALQGYSFAKLGARFPSAGGLIEYVAKGFGDGHVTGVTAWLTYSANAIVTAMVAVSFGSYASAVFTDESAAWVKFFAVLVIVAMTAVNIVGSNLVARAQTVVVYVVIGILVVFAVVTLVNMDPSLLAFSGYPPLQDIVSSVALTFFAFLGFGIITFTAKDLSNPSRQLPRAMFLALTIATVIYVAIALGVFGTLTVEKVIDSGGTALAVAAQPSLGDAGYTLMAITALFATAGATNAGLYPAAGLSERLAETGQFPGLMARRLGGRASVGLLVEAAACVLLAVFFNLDAIASIGSAVALLIFTFITAAHFRVRTETGANALVLSAAIASSAVVLVTFVLTTLIHEPASVITLLGILVLSVALDVGWKRTGAGRARPVAPAT</sequence>
<feature type="transmembrane region" description="Helical" evidence="6">
    <location>
        <begin position="372"/>
        <end position="395"/>
    </location>
</feature>
<feature type="transmembrane region" description="Helical" evidence="6">
    <location>
        <begin position="223"/>
        <end position="246"/>
    </location>
</feature>
<organism evidence="7 8">
    <name type="scientific">Geodermatophilus ruber</name>
    <dbReference type="NCBI Taxonomy" id="504800"/>
    <lineage>
        <taxon>Bacteria</taxon>
        <taxon>Bacillati</taxon>
        <taxon>Actinomycetota</taxon>
        <taxon>Actinomycetes</taxon>
        <taxon>Geodermatophilales</taxon>
        <taxon>Geodermatophilaceae</taxon>
        <taxon>Geodermatophilus</taxon>
    </lineage>
</organism>
<evidence type="ECO:0000256" key="4">
    <source>
        <dbReference type="ARBA" id="ARBA00022989"/>
    </source>
</evidence>
<gene>
    <name evidence="7" type="ORF">SAMN04488085_105293</name>
</gene>
<feature type="transmembrane region" description="Helical" evidence="6">
    <location>
        <begin position="193"/>
        <end position="211"/>
    </location>
</feature>
<feature type="transmembrane region" description="Helical" evidence="6">
    <location>
        <begin position="14"/>
        <end position="34"/>
    </location>
</feature>
<keyword evidence="4 6" id="KW-1133">Transmembrane helix</keyword>
<feature type="transmembrane region" description="Helical" evidence="6">
    <location>
        <begin position="154"/>
        <end position="173"/>
    </location>
</feature>
<evidence type="ECO:0000256" key="1">
    <source>
        <dbReference type="ARBA" id="ARBA00004651"/>
    </source>
</evidence>
<dbReference type="PIRSF" id="PIRSF006060">
    <property type="entry name" value="AA_transporter"/>
    <property type="match status" value="1"/>
</dbReference>
<dbReference type="InterPro" id="IPR002293">
    <property type="entry name" value="AA/rel_permease1"/>
</dbReference>
<feature type="transmembrane region" description="Helical" evidence="6">
    <location>
        <begin position="315"/>
        <end position="336"/>
    </location>
</feature>
<dbReference type="RefSeq" id="WP_091324136.1">
    <property type="nucleotide sequence ID" value="NZ_FOSW01000005.1"/>
</dbReference>
<dbReference type="GO" id="GO:0022857">
    <property type="term" value="F:transmembrane transporter activity"/>
    <property type="evidence" value="ECO:0007669"/>
    <property type="project" value="InterPro"/>
</dbReference>
<feature type="transmembrane region" description="Helical" evidence="6">
    <location>
        <begin position="95"/>
        <end position="117"/>
    </location>
</feature>
<evidence type="ECO:0000256" key="3">
    <source>
        <dbReference type="ARBA" id="ARBA00022692"/>
    </source>
</evidence>
<keyword evidence="3 6" id="KW-0812">Transmembrane</keyword>
<dbReference type="Gene3D" id="1.20.1740.10">
    <property type="entry name" value="Amino acid/polyamine transporter I"/>
    <property type="match status" value="1"/>
</dbReference>
<evidence type="ECO:0000313" key="8">
    <source>
        <dbReference type="Proteomes" id="UP000199152"/>
    </source>
</evidence>
<reference evidence="7 8" key="1">
    <citation type="submission" date="2016-10" db="EMBL/GenBank/DDBJ databases">
        <authorList>
            <person name="de Groot N.N."/>
        </authorList>
    </citation>
    <scope>NUCLEOTIDE SEQUENCE [LARGE SCALE GENOMIC DNA]</scope>
    <source>
        <strain evidence="7 8">DSM 45317</strain>
    </source>
</reference>
<evidence type="ECO:0000313" key="7">
    <source>
        <dbReference type="EMBL" id="SFL01886.1"/>
    </source>
</evidence>
<evidence type="ECO:0000256" key="2">
    <source>
        <dbReference type="ARBA" id="ARBA00022475"/>
    </source>
</evidence>
<dbReference type="Proteomes" id="UP000199152">
    <property type="component" value="Unassembled WGS sequence"/>
</dbReference>
<protein>
    <submittedName>
        <fullName evidence="7">Amino acid:proton symporter, ABT family</fullName>
    </submittedName>
</protein>
<accession>A0A1I4EBX4</accession>
<keyword evidence="2" id="KW-1003">Cell membrane</keyword>
<name>A0A1I4EBX4_9ACTN</name>
<feature type="transmembrane region" description="Helical" evidence="6">
    <location>
        <begin position="342"/>
        <end position="360"/>
    </location>
</feature>